<name>A0A183NUI1_9TREM</name>
<evidence type="ECO:0000256" key="2">
    <source>
        <dbReference type="SAM" id="MobiDB-lite"/>
    </source>
</evidence>
<gene>
    <name evidence="3" type="ORF">SMTD_LOCUS5767</name>
</gene>
<dbReference type="PANTHER" id="PTHR34251:SF1">
    <property type="entry name" value="LEUCINE, GLUTAMATE AND LYSINE RICH 1"/>
    <property type="match status" value="1"/>
</dbReference>
<dbReference type="STRING" id="31246.A0A183NUI1"/>
<feature type="compositionally biased region" description="Low complexity" evidence="2">
    <location>
        <begin position="584"/>
        <end position="598"/>
    </location>
</feature>
<sequence>MAISTKDSQYHSSELIKDLRTYRPKYPIPKELLDVRTEETFCAYCGVSYLILNEIKFLEDKSENLRKELELVRHRQGSHSSTPGGNVGLPSNGERQVSEDIERLLNEKAEIIQQLDDANTKLICYEATEKQFIKELARSQAEVSYTQEQLIELFDYSKRVRNKLKEKLRTDSLLRPIFDRINSLRDHISTLNQLYNTSLTQLNNQYNEITNKLDLVTLEKDSAINKFNELELKYKEERNNWSEKQGEQLGDILVLKTKLSEETKRLDTLHDEKRQLILNFEQRINGLKEENQSFAHENTSLKEKISSLAEQLDNQLQKHDLTERNYKEREQCLLNKMTNISEELTSIKKMNDQLNSALETSKQEIFELKTINTEECALIYVHGAEISYKLSVLQDSQNEIHRQLEIKLQEMEKEFNVQQYNKELTLEKEFKLSLEKKELELQQIKSQTNRKIEQLTSELKQKERENIVLQEEHRRIMETMKEEINQLTNSVNNSESVRGELENQIQRYQQEVKQLYATVEKECWERDELNSVLAETRDQLMKLSNSSKKSESDQRQPNLHENQEDSHLLPPISSSSVKSEQFTKRTLTKSSKTSNSNNGMARRSFQNSK</sequence>
<evidence type="ECO:0000256" key="1">
    <source>
        <dbReference type="SAM" id="Coils"/>
    </source>
</evidence>
<reference evidence="3 4" key="1">
    <citation type="submission" date="2018-11" db="EMBL/GenBank/DDBJ databases">
        <authorList>
            <consortium name="Pathogen Informatics"/>
        </authorList>
    </citation>
    <scope>NUCLEOTIDE SEQUENCE [LARGE SCALE GENOMIC DNA]</scope>
    <source>
        <strain>Denwood</strain>
        <strain evidence="4">Zambia</strain>
    </source>
</reference>
<feature type="region of interest" description="Disordered" evidence="2">
    <location>
        <begin position="542"/>
        <end position="609"/>
    </location>
</feature>
<accession>A0A183NUI1</accession>
<feature type="coiled-coil region" evidence="1">
    <location>
        <begin position="192"/>
        <end position="364"/>
    </location>
</feature>
<dbReference type="Proteomes" id="UP000269396">
    <property type="component" value="Unassembled WGS sequence"/>
</dbReference>
<evidence type="ECO:0000313" key="4">
    <source>
        <dbReference type="Proteomes" id="UP000269396"/>
    </source>
</evidence>
<keyword evidence="4" id="KW-1185">Reference proteome</keyword>
<evidence type="ECO:0000313" key="3">
    <source>
        <dbReference type="EMBL" id="VDP30277.1"/>
    </source>
</evidence>
<dbReference type="AlphaFoldDB" id="A0A183NUI1"/>
<protein>
    <submittedName>
        <fullName evidence="3">Uncharacterized protein</fullName>
    </submittedName>
</protein>
<dbReference type="InterPro" id="IPR038799">
    <property type="entry name" value="LEKR1"/>
</dbReference>
<feature type="region of interest" description="Disordered" evidence="2">
    <location>
        <begin position="73"/>
        <end position="93"/>
    </location>
</feature>
<dbReference type="PANTHER" id="PTHR34251">
    <property type="entry name" value="LEUCINE-, GLUTAMATE- AND LYSINE-RICH PROTEIN 1"/>
    <property type="match status" value="1"/>
</dbReference>
<proteinExistence type="predicted"/>
<dbReference type="EMBL" id="UZAL01027199">
    <property type="protein sequence ID" value="VDP30277.1"/>
    <property type="molecule type" value="Genomic_DNA"/>
</dbReference>
<organism evidence="3 4">
    <name type="scientific">Schistosoma mattheei</name>
    <dbReference type="NCBI Taxonomy" id="31246"/>
    <lineage>
        <taxon>Eukaryota</taxon>
        <taxon>Metazoa</taxon>
        <taxon>Spiralia</taxon>
        <taxon>Lophotrochozoa</taxon>
        <taxon>Platyhelminthes</taxon>
        <taxon>Trematoda</taxon>
        <taxon>Digenea</taxon>
        <taxon>Strigeidida</taxon>
        <taxon>Schistosomatoidea</taxon>
        <taxon>Schistosomatidae</taxon>
        <taxon>Schistosoma</taxon>
    </lineage>
</organism>
<keyword evidence="1" id="KW-0175">Coiled coil</keyword>